<keyword evidence="2" id="KW-1185">Reference proteome</keyword>
<comment type="caution">
    <text evidence="1">The sequence shown here is derived from an EMBL/GenBank/DDBJ whole genome shotgun (WGS) entry which is preliminary data.</text>
</comment>
<dbReference type="OrthoDB" id="6402248at2"/>
<dbReference type="AlphaFoldDB" id="A0A1V2H3E3"/>
<name>A0A1V2H3E3_9PROT</name>
<dbReference type="Pfam" id="PF14091">
    <property type="entry name" value="DUF4269"/>
    <property type="match status" value="1"/>
</dbReference>
<proteinExistence type="predicted"/>
<dbReference type="InterPro" id="IPR025365">
    <property type="entry name" value="DUF4269"/>
</dbReference>
<dbReference type="EMBL" id="MLCO01000077">
    <property type="protein sequence ID" value="ONG54950.1"/>
    <property type="molecule type" value="Genomic_DNA"/>
</dbReference>
<protein>
    <submittedName>
        <fullName evidence="1">Phage capsid protein</fullName>
    </submittedName>
</protein>
<evidence type="ECO:0000313" key="1">
    <source>
        <dbReference type="EMBL" id="ONG54950.1"/>
    </source>
</evidence>
<evidence type="ECO:0000313" key="2">
    <source>
        <dbReference type="Proteomes" id="UP000188879"/>
    </source>
</evidence>
<sequence>MPTAALRPDYREALRRGSLLARLAEFDPHVAGTPPLGLDLPGSDIDVLCHAPDAIAFAAVVWQAFAEAPGFRMRQWRWADRPVVAAFTLEGWPVEIFGQARPVAEQHGWRHFRVESRLLAMGGPPLRAAVKRHREAGRKTEPAFAAVLGLAGDDPYQAMLELEARPDEVLRATLRFAGFKVLA</sequence>
<accession>A0A1V2H3E3</accession>
<gene>
    <name evidence="1" type="ORF">BKE38_09435</name>
</gene>
<organism evidence="1 2">
    <name type="scientific">Teichococcus deserti</name>
    <dbReference type="NCBI Taxonomy" id="1817963"/>
    <lineage>
        <taxon>Bacteria</taxon>
        <taxon>Pseudomonadati</taxon>
        <taxon>Pseudomonadota</taxon>
        <taxon>Alphaproteobacteria</taxon>
        <taxon>Acetobacterales</taxon>
        <taxon>Roseomonadaceae</taxon>
        <taxon>Roseomonas</taxon>
    </lineage>
</organism>
<dbReference type="Proteomes" id="UP000188879">
    <property type="component" value="Unassembled WGS sequence"/>
</dbReference>
<reference evidence="1 2" key="1">
    <citation type="submission" date="2016-10" db="EMBL/GenBank/DDBJ databases">
        <title>Draft Genome sequence of Roseomonas sp. strain M3.</title>
        <authorList>
            <person name="Subhash Y."/>
            <person name="Lee S."/>
        </authorList>
    </citation>
    <scope>NUCLEOTIDE SEQUENCE [LARGE SCALE GENOMIC DNA]</scope>
    <source>
        <strain evidence="1 2">M3</strain>
    </source>
</reference>
<dbReference type="RefSeq" id="WP_076957107.1">
    <property type="nucleotide sequence ID" value="NZ_MLCO01000077.1"/>
</dbReference>